<dbReference type="KEGG" id="abae:CL176_07270"/>
<keyword evidence="2" id="KW-0472">Membrane</keyword>
<dbReference type="OrthoDB" id="2241253at2"/>
<dbReference type="RefSeq" id="WP_118990711.1">
    <property type="nucleotide sequence ID" value="NZ_CP023434.1"/>
</dbReference>
<feature type="transmembrane region" description="Helical" evidence="2">
    <location>
        <begin position="7"/>
        <end position="25"/>
    </location>
</feature>
<keyword evidence="2" id="KW-1133">Transmembrane helix</keyword>
<dbReference type="Proteomes" id="UP000263232">
    <property type="component" value="Chromosome"/>
</dbReference>
<feature type="region of interest" description="Disordered" evidence="1">
    <location>
        <begin position="29"/>
        <end position="72"/>
    </location>
</feature>
<keyword evidence="4" id="KW-1185">Reference proteome</keyword>
<dbReference type="AlphaFoldDB" id="A0A347WL54"/>
<accession>A0A347WL54</accession>
<gene>
    <name evidence="3" type="ORF">CL176_07270</name>
</gene>
<evidence type="ECO:0000256" key="2">
    <source>
        <dbReference type="SAM" id="Phobius"/>
    </source>
</evidence>
<evidence type="ECO:0000313" key="3">
    <source>
        <dbReference type="EMBL" id="AXY25811.1"/>
    </source>
</evidence>
<reference evidence="3 4" key="1">
    <citation type="submission" date="2017-09" db="EMBL/GenBank/DDBJ databases">
        <title>Complete genome sequence of Oxytococcus suis strain ZY16052.</title>
        <authorList>
            <person name="Li F."/>
        </authorList>
    </citation>
    <scope>NUCLEOTIDE SEQUENCE [LARGE SCALE GENOMIC DNA]</scope>
    <source>
        <strain evidence="3 4">ZY16052</strain>
    </source>
</reference>
<evidence type="ECO:0000256" key="1">
    <source>
        <dbReference type="SAM" id="MobiDB-lite"/>
    </source>
</evidence>
<organism evidence="3 4">
    <name type="scientific">Suicoccus acidiformans</name>
    <dbReference type="NCBI Taxonomy" id="2036206"/>
    <lineage>
        <taxon>Bacteria</taxon>
        <taxon>Bacillati</taxon>
        <taxon>Bacillota</taxon>
        <taxon>Bacilli</taxon>
        <taxon>Lactobacillales</taxon>
        <taxon>Aerococcaceae</taxon>
        <taxon>Suicoccus</taxon>
    </lineage>
</organism>
<dbReference type="EMBL" id="CP023434">
    <property type="protein sequence ID" value="AXY25811.1"/>
    <property type="molecule type" value="Genomic_DNA"/>
</dbReference>
<proteinExistence type="predicted"/>
<feature type="compositionally biased region" description="Polar residues" evidence="1">
    <location>
        <begin position="31"/>
        <end position="42"/>
    </location>
</feature>
<sequence>MQNRRNYLILLLVVLTLGIGSRYYFKPTGESGESTEVAQSLDSSYSQSKVESEESSEVPGSNDLPSSTEEASDWEAELKPVLDESLVTVNLADILDLQFEGYTGEGTVTYAFNQPVIQQALGLSDAELAVFMGAIDLQIEPDSGLKNGDRVQVSLEAGAYQKHINGNPRSIQVSGLDAYEIINEADLAANLALDISGYSGSAEAQLKVSEQEPYTHLTFEQHFWQEVANGDQLALVLTAEAEDWLQEHGYQLEKPKMYFQVGGLPERERLSQELLERHVVASFQGTSGAGEIMLDTTFQPPFSDFLDAEAFDIPQQGRIANGDTVELLVKADVRQALEEAGYALETDRIMREAGNLKEVAEHFDEIHNHEAIFQRIQEDLRNQFPDTFFGAYEIEPVAYYYRPHRVVNDLLDLENVSQDGTFIGLFQIQLYDRQKTNLRSSQWLVHGYTDLFINNQQEAALDDMETYHYEFPENYTLESAKQLLEGYGFEREIVD</sequence>
<keyword evidence="2" id="KW-0812">Transmembrane</keyword>
<evidence type="ECO:0000313" key="4">
    <source>
        <dbReference type="Proteomes" id="UP000263232"/>
    </source>
</evidence>
<protein>
    <submittedName>
        <fullName evidence="3">Uncharacterized protein</fullName>
    </submittedName>
</protein>
<name>A0A347WL54_9LACT</name>